<evidence type="ECO:0000313" key="28">
    <source>
        <dbReference type="Proteomes" id="UP000516437"/>
    </source>
</evidence>
<dbReference type="GO" id="GO:0005216">
    <property type="term" value="F:monoatomic ion channel activity"/>
    <property type="evidence" value="ECO:0007669"/>
    <property type="project" value="InterPro"/>
</dbReference>
<dbReference type="Pfam" id="PF14111">
    <property type="entry name" value="DUF4283"/>
    <property type="match status" value="1"/>
</dbReference>
<proteinExistence type="inferred from homology"/>
<dbReference type="Pfam" id="PF00520">
    <property type="entry name" value="Ion_trans"/>
    <property type="match status" value="1"/>
</dbReference>
<dbReference type="GO" id="GO:0009507">
    <property type="term" value="C:chloroplast"/>
    <property type="evidence" value="ECO:0007669"/>
    <property type="project" value="UniProtKB-SubCell"/>
</dbReference>
<evidence type="ECO:0000256" key="22">
    <source>
        <dbReference type="PROSITE-ProRule" id="PRU00176"/>
    </source>
</evidence>
<evidence type="ECO:0000256" key="19">
    <source>
        <dbReference type="ARBA" id="ARBA00023303"/>
    </source>
</evidence>
<dbReference type="Proteomes" id="UP000516437">
    <property type="component" value="Chromosome 2"/>
</dbReference>
<evidence type="ECO:0000256" key="2">
    <source>
        <dbReference type="ARBA" id="ARBA00004232"/>
    </source>
</evidence>
<accession>A0A6A1WET6</accession>
<dbReference type="PROSITE" id="PS50042">
    <property type="entry name" value="CNMP_BINDING_3"/>
    <property type="match status" value="1"/>
</dbReference>
<keyword evidence="5" id="KW-0150">Chloroplast</keyword>
<comment type="caution">
    <text evidence="27">The sequence shown here is derived from an EMBL/GenBank/DDBJ whole genome shotgun (WGS) entry which is preliminary data.</text>
</comment>
<sequence length="1414" mass="158847">MSTTASSLALPSLTPKTLCFCNSKPTSVSLFSFFPSALSLRCKPISVSASFFHSAPGSHSLTSRVVRKVAISSEFDQEEDVLSDGDERSFSPDLKLFVGNLPFTADSAQLAGLFESAGNVEMVEVIYDKMTGRSRGFGFVTMSTAEEVEAAAQQFNGYELDGRSLRVNAGPPPPRREESSFRGSRGGPSFGGGGGGNRVHVGNLAWGVDDLALESLFSEQGKVLEARVVYDRESGRSRGFGFVTYSSAEEVNSAIESLNGVMKCNPLNEMQWLPVDQDLFQDDLENANSAPSNTSHLDKLTYRIEKDATGKCFHGRELSRVFSEDYDTVEKIIVDPRGPVANRWNKVLLLACLISLFVDPLFLYLPEAKEEACIDVTISVEVALTVIRSLVDAFYVVQIFVRFRTAYVAPSSLVFGRGELVIDPRKITSRYLHKNFWLDLLAALPLPQVLLWAAIPSIRDSEMTPTSTVLRLLIIFQYLLRLYLIFPLTYQIVKAKGVVMETAWAGAAYNLMLYMLASHVLGSCWYLLSIERQEECWKKVCSLQQDCQHSFFYCRAMNHPSRAAWFKTSNISSLCGARSDFFQFGIYHDSLIFGVTGSSFFSKYYYCLWWGLRNLSSLGQNLFTSTDIGEINFAVIIAVLGLVLFGLLIGNMQMYLQSTTVRLEEWRISRTDTEQWMHHRQLPHDLKQRIRRYDQYRWVATRGVDEEAILKDLPKDIRRDIKRHLCLDLVRQVPLFYQMENRMLDAICERLKPSLCTPGTCLVREGDPVNETLFIFRGRLDSYTTNGGRTGFFNSCCIGPGDFCGEELLPWSLDPRPIVLPSSTRTVEAITEVEAFALLPEDLKFVAAQFRRLHSKHLRHKFRFHSHQWRTWAACFIQAAWFGHKRREEAAKLKKWESLVATVPESAREEGASSPLYSSGFSTYAATNRRGGSLRCTSEFDILSSLQKPVEPDFTVEDRGRLDSYTTNGGRTGFFNSCCIGPGDFCGERDIPPVCTDICKYVLGSLLKQFQLEWRASSLGKDIYKSIDSNGNNSHDGRLLALLCKFRELSVLSVQPFWEPELSVFCLGTTTPCVPIRRLCWAAPPAPPPAWAALSFLSLAQPAAWVLLCLFIFGPPQSMISHLLLFIIYLNLHPRLVLMDNLHQEVKQITKRTAELNWSSGNPREAHPSAEVDEISGSVLVGRIISHKHLPVHAVRGILIKAWAFDAKLVVEELASNIFIFEFSLKINRDKALDRQPWNVKGYSLILKVWPSGSTWREIDLTTFPVWIKIHGFPLERSNESTARDIMGTVGEVLEIDGKKEKKIWCEPFIRVKVLLDSRKPLPSGHNLQRSETEELCPVQVRAACWFLLFMRNIQAGESVYGPWMKAVGPLPSKGFFRTSKKEFVVAPKVLALPDGKVSVPQVSSLPGTSGSSG</sequence>
<dbReference type="GO" id="GO:0009409">
    <property type="term" value="P:response to cold"/>
    <property type="evidence" value="ECO:0007669"/>
    <property type="project" value="UniProtKB-ARBA"/>
</dbReference>
<dbReference type="InterPro" id="IPR025558">
    <property type="entry name" value="DUF4283"/>
</dbReference>
<feature type="transmembrane region" description="Helical" evidence="24">
    <location>
        <begin position="631"/>
        <end position="649"/>
    </location>
</feature>
<organism evidence="27 28">
    <name type="scientific">Morella rubra</name>
    <name type="common">Chinese bayberry</name>
    <dbReference type="NCBI Taxonomy" id="262757"/>
    <lineage>
        <taxon>Eukaryota</taxon>
        <taxon>Viridiplantae</taxon>
        <taxon>Streptophyta</taxon>
        <taxon>Embryophyta</taxon>
        <taxon>Tracheophyta</taxon>
        <taxon>Spermatophyta</taxon>
        <taxon>Magnoliopsida</taxon>
        <taxon>eudicotyledons</taxon>
        <taxon>Gunneridae</taxon>
        <taxon>Pentapetalae</taxon>
        <taxon>rosids</taxon>
        <taxon>fabids</taxon>
        <taxon>Fagales</taxon>
        <taxon>Myricaceae</taxon>
        <taxon>Morella</taxon>
    </lineage>
</organism>
<feature type="transmembrane region" description="Helical" evidence="24">
    <location>
        <begin position="506"/>
        <end position="528"/>
    </location>
</feature>
<dbReference type="GO" id="GO:0006397">
    <property type="term" value="P:mRNA processing"/>
    <property type="evidence" value="ECO:0007669"/>
    <property type="project" value="UniProtKB-KW"/>
</dbReference>
<evidence type="ECO:0000256" key="4">
    <source>
        <dbReference type="ARBA" id="ARBA00022448"/>
    </source>
</evidence>
<dbReference type="Gene3D" id="1.10.287.70">
    <property type="match status" value="1"/>
</dbReference>
<dbReference type="Pfam" id="PF00076">
    <property type="entry name" value="RRM_1"/>
    <property type="match status" value="2"/>
</dbReference>
<dbReference type="SUPFAM" id="SSF54928">
    <property type="entry name" value="RNA-binding domain, RBD"/>
    <property type="match status" value="1"/>
</dbReference>
<keyword evidence="8" id="KW-0507">mRNA processing</keyword>
<keyword evidence="10" id="KW-0677">Repeat</keyword>
<feature type="domain" description="RRM" evidence="26">
    <location>
        <begin position="94"/>
        <end position="172"/>
    </location>
</feature>
<feature type="region of interest" description="Disordered" evidence="23">
    <location>
        <begin position="162"/>
        <end position="195"/>
    </location>
</feature>
<dbReference type="InterPro" id="IPR018490">
    <property type="entry name" value="cNMP-bd_dom_sf"/>
</dbReference>
<dbReference type="GO" id="GO:0003723">
    <property type="term" value="F:RNA binding"/>
    <property type="evidence" value="ECO:0007669"/>
    <property type="project" value="UniProtKB-UniRule"/>
</dbReference>
<evidence type="ECO:0000256" key="16">
    <source>
        <dbReference type="ARBA" id="ARBA00023242"/>
    </source>
</evidence>
<keyword evidence="17" id="KW-0687">Ribonucleoprotein</keyword>
<evidence type="ECO:0000256" key="7">
    <source>
        <dbReference type="ARBA" id="ARBA00022640"/>
    </source>
</evidence>
<feature type="compositionally biased region" description="Gly residues" evidence="23">
    <location>
        <begin position="184"/>
        <end position="195"/>
    </location>
</feature>
<dbReference type="Gene3D" id="2.60.120.10">
    <property type="entry name" value="Jelly Rolls"/>
    <property type="match status" value="1"/>
</dbReference>
<dbReference type="EMBL" id="RXIC02000020">
    <property type="protein sequence ID" value="KAB1223745.1"/>
    <property type="molecule type" value="Genomic_DNA"/>
</dbReference>
<dbReference type="GO" id="GO:1990904">
    <property type="term" value="C:ribonucleoprotein complex"/>
    <property type="evidence" value="ECO:0007669"/>
    <property type="project" value="UniProtKB-KW"/>
</dbReference>
<name>A0A6A1WET6_9ROSI</name>
<dbReference type="SUPFAM" id="SSF51206">
    <property type="entry name" value="cAMP-binding domain-like"/>
    <property type="match status" value="1"/>
</dbReference>
<dbReference type="InterPro" id="IPR005821">
    <property type="entry name" value="Ion_trans_dom"/>
</dbReference>
<keyword evidence="4" id="KW-0813">Transport</keyword>
<comment type="subcellular location">
    <subcellularLocation>
        <location evidence="2">Nucleus membrane</location>
        <topology evidence="2">Multi-pass membrane protein</topology>
    </subcellularLocation>
    <subcellularLocation>
        <location evidence="1">Plastid</location>
        <location evidence="1">Chloroplast</location>
    </subcellularLocation>
</comment>
<evidence type="ECO:0000256" key="6">
    <source>
        <dbReference type="ARBA" id="ARBA00022553"/>
    </source>
</evidence>
<feature type="transmembrane region" description="Helical" evidence="24">
    <location>
        <begin position="591"/>
        <end position="611"/>
    </location>
</feature>
<comment type="function">
    <text evidence="20">Cyclic nucleotide-gated channel involved in the establishment of both rhizobial and mycorrhizal associations. Required for full activation of nuclear-localized Ca(2+) oscillations by Nod and Myc factors. Simultaneous activation of the K(+)-permeable channel DMI1 and the Ca(2+) channel CNGC15 can give rise to sustained Ca(2+) oscillations. May function during fertilization in both female and male gametophytic Ca(2+) signaling.</text>
</comment>
<comment type="subunit">
    <text evidence="21">Interacts (via N-terminus) with DMI1 (via c-terminus). The Nod factor has no effect on this interaction, implying that the complex is maintained after activation.</text>
</comment>
<evidence type="ECO:0000259" key="26">
    <source>
        <dbReference type="PROSITE" id="PS50102"/>
    </source>
</evidence>
<keyword evidence="14" id="KW-0406">Ion transport</keyword>
<evidence type="ECO:0000313" key="27">
    <source>
        <dbReference type="EMBL" id="KAB1223745.1"/>
    </source>
</evidence>
<dbReference type="GO" id="GO:0044325">
    <property type="term" value="F:transmembrane transporter binding"/>
    <property type="evidence" value="ECO:0007669"/>
    <property type="project" value="UniProtKB-ARBA"/>
</dbReference>
<comment type="similarity">
    <text evidence="3">Belongs to the cyclic nucleotide-gated cation channel (TC 1.A.1.5) family.</text>
</comment>
<feature type="transmembrane region" description="Helical" evidence="24">
    <location>
        <begin position="468"/>
        <end position="486"/>
    </location>
</feature>
<dbReference type="SMART" id="SM00100">
    <property type="entry name" value="cNMP"/>
    <property type="match status" value="1"/>
</dbReference>
<evidence type="ECO:0000256" key="10">
    <source>
        <dbReference type="ARBA" id="ARBA00022737"/>
    </source>
</evidence>
<dbReference type="InterPro" id="IPR035979">
    <property type="entry name" value="RBD_domain_sf"/>
</dbReference>
<evidence type="ECO:0000256" key="8">
    <source>
        <dbReference type="ARBA" id="ARBA00022664"/>
    </source>
</evidence>
<dbReference type="Gene3D" id="3.30.70.330">
    <property type="match status" value="2"/>
</dbReference>
<dbReference type="InterPro" id="IPR012677">
    <property type="entry name" value="Nucleotide-bd_a/b_plait_sf"/>
</dbReference>
<dbReference type="InterPro" id="IPR048289">
    <property type="entry name" value="RRM2_NsCP33-like"/>
</dbReference>
<keyword evidence="6" id="KW-0597">Phosphoprotein</keyword>
<evidence type="ECO:0000259" key="25">
    <source>
        <dbReference type="PROSITE" id="PS50042"/>
    </source>
</evidence>
<reference evidence="27 28" key="1">
    <citation type="journal article" date="2019" name="Plant Biotechnol. J.">
        <title>The red bayberry genome and genetic basis of sex determination.</title>
        <authorList>
            <person name="Jia H.M."/>
            <person name="Jia H.J."/>
            <person name="Cai Q.L."/>
            <person name="Wang Y."/>
            <person name="Zhao H.B."/>
            <person name="Yang W.F."/>
            <person name="Wang G.Y."/>
            <person name="Li Y.H."/>
            <person name="Zhan D.L."/>
            <person name="Shen Y.T."/>
            <person name="Niu Q.F."/>
            <person name="Chang L."/>
            <person name="Qiu J."/>
            <person name="Zhao L."/>
            <person name="Xie H.B."/>
            <person name="Fu W.Y."/>
            <person name="Jin J."/>
            <person name="Li X.W."/>
            <person name="Jiao Y."/>
            <person name="Zhou C.C."/>
            <person name="Tu T."/>
            <person name="Chai C.Y."/>
            <person name="Gao J.L."/>
            <person name="Fan L.J."/>
            <person name="van de Weg E."/>
            <person name="Wang J.Y."/>
            <person name="Gao Z.S."/>
        </authorList>
    </citation>
    <scope>NUCLEOTIDE SEQUENCE [LARGE SCALE GENOMIC DNA]</scope>
    <source>
        <tissue evidence="27">Leaves</tissue>
    </source>
</reference>
<dbReference type="PROSITE" id="PS50102">
    <property type="entry name" value="RRM"/>
    <property type="match status" value="2"/>
</dbReference>
<dbReference type="Gene3D" id="1.10.287.630">
    <property type="entry name" value="Helix hairpin bin"/>
    <property type="match status" value="1"/>
</dbReference>
<keyword evidence="13 24" id="KW-1133">Transmembrane helix</keyword>
<evidence type="ECO:0000256" key="5">
    <source>
        <dbReference type="ARBA" id="ARBA00022528"/>
    </source>
</evidence>
<evidence type="ECO:0000256" key="13">
    <source>
        <dbReference type="ARBA" id="ARBA00022989"/>
    </source>
</evidence>
<dbReference type="CDD" id="cd00038">
    <property type="entry name" value="CAP_ED"/>
    <property type="match status" value="1"/>
</dbReference>
<dbReference type="InterPro" id="IPR014710">
    <property type="entry name" value="RmlC-like_jellyroll"/>
</dbReference>
<keyword evidence="11 22" id="KW-0694">RNA-binding</keyword>
<evidence type="ECO:0000256" key="15">
    <source>
        <dbReference type="ARBA" id="ARBA00023136"/>
    </source>
</evidence>
<dbReference type="InterPro" id="IPR000595">
    <property type="entry name" value="cNMP-bd_dom"/>
</dbReference>
<evidence type="ECO:0000256" key="17">
    <source>
        <dbReference type="ARBA" id="ARBA00023274"/>
    </source>
</evidence>
<dbReference type="OrthoDB" id="421226at2759"/>
<dbReference type="CDD" id="cd23767">
    <property type="entry name" value="IQCD"/>
    <property type="match status" value="1"/>
</dbReference>
<evidence type="ECO:0000256" key="14">
    <source>
        <dbReference type="ARBA" id="ARBA00023065"/>
    </source>
</evidence>
<keyword evidence="9 24" id="KW-0812">Transmembrane</keyword>
<protein>
    <submittedName>
        <fullName evidence="27">Putative cyclic nucleotide-gated ion channel 15</fullName>
    </submittedName>
</protein>
<evidence type="ECO:0000256" key="12">
    <source>
        <dbReference type="ARBA" id="ARBA00022946"/>
    </source>
</evidence>
<dbReference type="FunFam" id="3.30.70.330:FF:000423">
    <property type="entry name" value="Ribonucleoprotein A, chloroplastic"/>
    <property type="match status" value="1"/>
</dbReference>
<dbReference type="FunFam" id="2.60.120.10:FF:000024">
    <property type="entry name" value="Cyclic nucleotide-gated ion channel 1"/>
    <property type="match status" value="1"/>
</dbReference>
<evidence type="ECO:0000256" key="23">
    <source>
        <dbReference type="SAM" id="MobiDB-lite"/>
    </source>
</evidence>
<evidence type="ECO:0000256" key="1">
    <source>
        <dbReference type="ARBA" id="ARBA00004229"/>
    </source>
</evidence>
<dbReference type="InterPro" id="IPR000504">
    <property type="entry name" value="RRM_dom"/>
</dbReference>
<keyword evidence="16" id="KW-0539">Nucleus</keyword>
<dbReference type="CDD" id="cd21608">
    <property type="entry name" value="RRM2_NsCP33_like"/>
    <property type="match status" value="1"/>
</dbReference>
<keyword evidence="7" id="KW-0934">Plastid</keyword>
<dbReference type="SUPFAM" id="SSF81324">
    <property type="entry name" value="Voltage-gated potassium channels"/>
    <property type="match status" value="1"/>
</dbReference>
<keyword evidence="28" id="KW-1185">Reference proteome</keyword>
<dbReference type="PANTHER" id="PTHR45651:SF16">
    <property type="entry name" value="PROTEIN CNGC15A"/>
    <property type="match status" value="1"/>
</dbReference>
<feature type="transmembrane region" description="Helical" evidence="24">
    <location>
        <begin position="436"/>
        <end position="456"/>
    </location>
</feature>
<evidence type="ECO:0000256" key="21">
    <source>
        <dbReference type="ARBA" id="ARBA00064416"/>
    </source>
</evidence>
<keyword evidence="19" id="KW-0407">Ion channel</keyword>
<evidence type="ECO:0000256" key="9">
    <source>
        <dbReference type="ARBA" id="ARBA00022692"/>
    </source>
</evidence>
<evidence type="ECO:0000256" key="11">
    <source>
        <dbReference type="ARBA" id="ARBA00022884"/>
    </source>
</evidence>
<dbReference type="FunFam" id="1.10.287.630:FF:000003">
    <property type="entry name" value="Cyclic nucleotide-gated ion channel 1"/>
    <property type="match status" value="1"/>
</dbReference>
<keyword evidence="18" id="KW-1071">Ligand-gated ion channel</keyword>
<keyword evidence="15 24" id="KW-0472">Membrane</keyword>
<evidence type="ECO:0000256" key="20">
    <source>
        <dbReference type="ARBA" id="ARBA00056117"/>
    </source>
</evidence>
<evidence type="ECO:0000256" key="18">
    <source>
        <dbReference type="ARBA" id="ARBA00023286"/>
    </source>
</evidence>
<dbReference type="SMART" id="SM00360">
    <property type="entry name" value="RRM"/>
    <property type="match status" value="2"/>
</dbReference>
<feature type="domain" description="Cyclic nucleotide-binding" evidence="25">
    <location>
        <begin position="735"/>
        <end position="816"/>
    </location>
</feature>
<gene>
    <name evidence="27" type="ORF">CJ030_MR2G016670</name>
</gene>
<feature type="domain" description="RRM" evidence="26">
    <location>
        <begin position="197"/>
        <end position="260"/>
    </location>
</feature>
<dbReference type="GO" id="GO:0031965">
    <property type="term" value="C:nuclear membrane"/>
    <property type="evidence" value="ECO:0007669"/>
    <property type="project" value="UniProtKB-SubCell"/>
</dbReference>
<evidence type="ECO:0000256" key="3">
    <source>
        <dbReference type="ARBA" id="ARBA00010486"/>
    </source>
</evidence>
<dbReference type="PANTHER" id="PTHR45651">
    <property type="entry name" value="CYCLIC NUCLEOTIDE-GATED ION CHANNEL 15-RELATED-RELATED"/>
    <property type="match status" value="1"/>
</dbReference>
<evidence type="ECO:0000256" key="24">
    <source>
        <dbReference type="SAM" id="Phobius"/>
    </source>
</evidence>
<keyword evidence="12" id="KW-0809">Transit peptide</keyword>